<dbReference type="AlphaFoldDB" id="A0A645ILV2"/>
<protein>
    <recommendedName>
        <fullName evidence="2">Peptidase M16 C-terminal domain-containing protein</fullName>
    </recommendedName>
</protein>
<reference evidence="1" key="1">
    <citation type="submission" date="2019-08" db="EMBL/GenBank/DDBJ databases">
        <authorList>
            <person name="Kucharzyk K."/>
            <person name="Murdoch R.W."/>
            <person name="Higgins S."/>
            <person name="Loffler F."/>
        </authorList>
    </citation>
    <scope>NUCLEOTIDE SEQUENCE</scope>
</reference>
<dbReference type="InterPro" id="IPR011249">
    <property type="entry name" value="Metalloenz_LuxS/M16"/>
</dbReference>
<name>A0A645ILV2_9ZZZZ</name>
<evidence type="ECO:0000313" key="1">
    <source>
        <dbReference type="EMBL" id="MPN52016.1"/>
    </source>
</evidence>
<proteinExistence type="predicted"/>
<accession>A0A645ILV2</accession>
<gene>
    <name evidence="1" type="ORF">SDC9_199668</name>
</gene>
<dbReference type="GO" id="GO:0046872">
    <property type="term" value="F:metal ion binding"/>
    <property type="evidence" value="ECO:0007669"/>
    <property type="project" value="InterPro"/>
</dbReference>
<dbReference type="EMBL" id="VSSQ01117704">
    <property type="protein sequence ID" value="MPN52016.1"/>
    <property type="molecule type" value="Genomic_DNA"/>
</dbReference>
<evidence type="ECO:0008006" key="2">
    <source>
        <dbReference type="Google" id="ProtNLM"/>
    </source>
</evidence>
<organism evidence="1">
    <name type="scientific">bioreactor metagenome</name>
    <dbReference type="NCBI Taxonomy" id="1076179"/>
    <lineage>
        <taxon>unclassified sequences</taxon>
        <taxon>metagenomes</taxon>
        <taxon>ecological metagenomes</taxon>
    </lineage>
</organism>
<comment type="caution">
    <text evidence="1">The sequence shown here is derived from an EMBL/GenBank/DDBJ whole genome shotgun (WGS) entry which is preliminary data.</text>
</comment>
<dbReference type="SUPFAM" id="SSF63411">
    <property type="entry name" value="LuxS/MPP-like metallohydrolase"/>
    <property type="match status" value="1"/>
</dbReference>
<dbReference type="Gene3D" id="3.30.830.10">
    <property type="entry name" value="Metalloenzyme, LuxS/M16 peptidase-like"/>
    <property type="match status" value="1"/>
</dbReference>
<sequence length="84" mass="9206">MKEGSFTDEELESARRSIVSQYQSLGDLQSSLSQWYLGQSLESTQTPPEQAADEIQSVTREQIIGAAQSVKPGLVYLLAGEEDV</sequence>